<sequence>MFNTTKFSRVMQINPIHSFNLIRFRLERLKKFFSFFNSIRQDNISNSKFDTLIQIKSLIITES</sequence>
<evidence type="ECO:0000313" key="2">
    <source>
        <dbReference type="Proteomes" id="UP000276133"/>
    </source>
</evidence>
<organism evidence="1 2">
    <name type="scientific">Brachionus plicatilis</name>
    <name type="common">Marine rotifer</name>
    <name type="synonym">Brachionus muelleri</name>
    <dbReference type="NCBI Taxonomy" id="10195"/>
    <lineage>
        <taxon>Eukaryota</taxon>
        <taxon>Metazoa</taxon>
        <taxon>Spiralia</taxon>
        <taxon>Gnathifera</taxon>
        <taxon>Rotifera</taxon>
        <taxon>Eurotatoria</taxon>
        <taxon>Monogononta</taxon>
        <taxon>Pseudotrocha</taxon>
        <taxon>Ploima</taxon>
        <taxon>Brachionidae</taxon>
        <taxon>Brachionus</taxon>
    </lineage>
</organism>
<protein>
    <submittedName>
        <fullName evidence="1">Uncharacterized protein</fullName>
    </submittedName>
</protein>
<name>A0A3M7RQD8_BRAPC</name>
<keyword evidence="2" id="KW-1185">Reference proteome</keyword>
<dbReference type="Proteomes" id="UP000276133">
    <property type="component" value="Unassembled WGS sequence"/>
</dbReference>
<dbReference type="EMBL" id="REGN01002863">
    <property type="protein sequence ID" value="RNA25752.1"/>
    <property type="molecule type" value="Genomic_DNA"/>
</dbReference>
<accession>A0A3M7RQD8</accession>
<reference evidence="1 2" key="1">
    <citation type="journal article" date="2018" name="Sci. Rep.">
        <title>Genomic signatures of local adaptation to the degree of environmental predictability in rotifers.</title>
        <authorList>
            <person name="Franch-Gras L."/>
            <person name="Hahn C."/>
            <person name="Garcia-Roger E.M."/>
            <person name="Carmona M.J."/>
            <person name="Serra M."/>
            <person name="Gomez A."/>
        </authorList>
    </citation>
    <scope>NUCLEOTIDE SEQUENCE [LARGE SCALE GENOMIC DNA]</scope>
    <source>
        <strain evidence="1">HYR1</strain>
    </source>
</reference>
<evidence type="ECO:0000313" key="1">
    <source>
        <dbReference type="EMBL" id="RNA25752.1"/>
    </source>
</evidence>
<gene>
    <name evidence="1" type="ORF">BpHYR1_027566</name>
</gene>
<comment type="caution">
    <text evidence="1">The sequence shown here is derived from an EMBL/GenBank/DDBJ whole genome shotgun (WGS) entry which is preliminary data.</text>
</comment>
<dbReference type="AlphaFoldDB" id="A0A3M7RQD8"/>
<proteinExistence type="predicted"/>